<dbReference type="SUPFAM" id="SSF46894">
    <property type="entry name" value="C-terminal effector domain of the bipartite response regulators"/>
    <property type="match status" value="1"/>
</dbReference>
<dbReference type="RefSeq" id="WP_188744306.1">
    <property type="nucleotide sequence ID" value="NZ_BAABFW010000027.1"/>
</dbReference>
<keyword evidence="4 9" id="KW-0238">DNA-binding</keyword>
<gene>
    <name evidence="9" type="ORF">GCM10011372_30950</name>
</gene>
<proteinExistence type="inferred from homology"/>
<evidence type="ECO:0000256" key="7">
    <source>
        <dbReference type="SAM" id="MobiDB-lite"/>
    </source>
</evidence>
<dbReference type="AlphaFoldDB" id="A0A917PT03"/>
<dbReference type="GO" id="GO:0006352">
    <property type="term" value="P:DNA-templated transcription initiation"/>
    <property type="evidence" value="ECO:0007669"/>
    <property type="project" value="InterPro"/>
</dbReference>
<keyword evidence="3" id="KW-0731">Sigma factor</keyword>
<evidence type="ECO:0000256" key="5">
    <source>
        <dbReference type="ARBA" id="ARBA00023163"/>
    </source>
</evidence>
<dbReference type="SMART" id="SM00448">
    <property type="entry name" value="REC"/>
    <property type="match status" value="1"/>
</dbReference>
<feature type="region of interest" description="Disordered" evidence="7">
    <location>
        <begin position="1"/>
        <end position="25"/>
    </location>
</feature>
<dbReference type="PRINTS" id="PR00038">
    <property type="entry name" value="HTHLUXR"/>
</dbReference>
<dbReference type="InterPro" id="IPR000792">
    <property type="entry name" value="Tscrpt_reg_LuxR_C"/>
</dbReference>
<dbReference type="PANTHER" id="PTHR43214">
    <property type="entry name" value="TWO-COMPONENT RESPONSE REGULATOR"/>
    <property type="match status" value="1"/>
</dbReference>
<evidence type="ECO:0000313" key="9">
    <source>
        <dbReference type="EMBL" id="GGJ90189.1"/>
    </source>
</evidence>
<dbReference type="GO" id="GO:0003677">
    <property type="term" value="F:DNA binding"/>
    <property type="evidence" value="ECO:0007669"/>
    <property type="project" value="UniProtKB-KW"/>
</dbReference>
<keyword evidence="10" id="KW-1185">Reference proteome</keyword>
<protein>
    <submittedName>
        <fullName evidence="9">DNA-binding response regulator</fullName>
    </submittedName>
</protein>
<dbReference type="InterPro" id="IPR013249">
    <property type="entry name" value="RNA_pol_sigma70_r4_t2"/>
</dbReference>
<dbReference type="PROSITE" id="PS50110">
    <property type="entry name" value="RESPONSE_REGULATORY"/>
    <property type="match status" value="1"/>
</dbReference>
<feature type="modified residue" description="4-aspartylphosphate" evidence="6">
    <location>
        <position position="81"/>
    </location>
</feature>
<dbReference type="Gene3D" id="1.10.10.10">
    <property type="entry name" value="Winged helix-like DNA-binding domain superfamily/Winged helix DNA-binding domain"/>
    <property type="match status" value="1"/>
</dbReference>
<dbReference type="InterPro" id="IPR016032">
    <property type="entry name" value="Sig_transdc_resp-reg_C-effctor"/>
</dbReference>
<sequence>MSPSEASIPPAPSPAPPAAPPGTPADERVRLALLDDHGLIVDSLAMWFGDHAPDFVVAVRATTWMDLIRDPAFPVDLVLMDLQLGDGVSIESRIRACRAAGAKVLVVSALDDEGSRARCLAAGAAGFVSKTLSVAELIDLARRAARGERLRRHPSTGSARRDAGTAATPAEPGSAHLSAAEERALRLYAEGHSTAEVADRMDVGYETAKTYLRRVREKYARVGRPASRKAELIRRAAEDGFLE</sequence>
<evidence type="ECO:0000259" key="8">
    <source>
        <dbReference type="PROSITE" id="PS50110"/>
    </source>
</evidence>
<dbReference type="InterPro" id="IPR011006">
    <property type="entry name" value="CheY-like_superfamily"/>
</dbReference>
<dbReference type="GO" id="GO:0000160">
    <property type="term" value="P:phosphorelay signal transduction system"/>
    <property type="evidence" value="ECO:0007669"/>
    <property type="project" value="InterPro"/>
</dbReference>
<keyword evidence="2" id="KW-0805">Transcription regulation</keyword>
<keyword evidence="5" id="KW-0804">Transcription</keyword>
<dbReference type="PANTHER" id="PTHR43214:SF43">
    <property type="entry name" value="TWO-COMPONENT RESPONSE REGULATOR"/>
    <property type="match status" value="1"/>
</dbReference>
<evidence type="ECO:0000256" key="1">
    <source>
        <dbReference type="ARBA" id="ARBA00010641"/>
    </source>
</evidence>
<evidence type="ECO:0000256" key="2">
    <source>
        <dbReference type="ARBA" id="ARBA00023015"/>
    </source>
</evidence>
<dbReference type="EMBL" id="BMMD01000021">
    <property type="protein sequence ID" value="GGJ90189.1"/>
    <property type="molecule type" value="Genomic_DNA"/>
</dbReference>
<evidence type="ECO:0000256" key="4">
    <source>
        <dbReference type="ARBA" id="ARBA00023125"/>
    </source>
</evidence>
<name>A0A917PT03_9MICO</name>
<dbReference type="Proteomes" id="UP000636956">
    <property type="component" value="Unassembled WGS sequence"/>
</dbReference>
<dbReference type="GO" id="GO:0016987">
    <property type="term" value="F:sigma factor activity"/>
    <property type="evidence" value="ECO:0007669"/>
    <property type="project" value="UniProtKB-KW"/>
</dbReference>
<keyword evidence="6" id="KW-0597">Phosphoprotein</keyword>
<reference evidence="9" key="1">
    <citation type="journal article" date="2014" name="Int. J. Syst. Evol. Microbiol.">
        <title>Complete genome sequence of Corynebacterium casei LMG S-19264T (=DSM 44701T), isolated from a smear-ripened cheese.</title>
        <authorList>
            <consortium name="US DOE Joint Genome Institute (JGI-PGF)"/>
            <person name="Walter F."/>
            <person name="Albersmeier A."/>
            <person name="Kalinowski J."/>
            <person name="Ruckert C."/>
        </authorList>
    </citation>
    <scope>NUCLEOTIDE SEQUENCE</scope>
    <source>
        <strain evidence="9">CGMCC 1.8984</strain>
    </source>
</reference>
<dbReference type="Pfam" id="PF00072">
    <property type="entry name" value="Response_reg"/>
    <property type="match status" value="1"/>
</dbReference>
<organism evidence="9 10">
    <name type="scientific">Agromyces bauzanensis</name>
    <dbReference type="NCBI Taxonomy" id="1308924"/>
    <lineage>
        <taxon>Bacteria</taxon>
        <taxon>Bacillati</taxon>
        <taxon>Actinomycetota</taxon>
        <taxon>Actinomycetes</taxon>
        <taxon>Micrococcales</taxon>
        <taxon>Microbacteriaceae</taxon>
        <taxon>Agromyces</taxon>
    </lineage>
</organism>
<dbReference type="InterPro" id="IPR001789">
    <property type="entry name" value="Sig_transdc_resp-reg_receiver"/>
</dbReference>
<dbReference type="SMART" id="SM00421">
    <property type="entry name" value="HTH_LUXR"/>
    <property type="match status" value="1"/>
</dbReference>
<dbReference type="SUPFAM" id="SSF52172">
    <property type="entry name" value="CheY-like"/>
    <property type="match status" value="1"/>
</dbReference>
<evidence type="ECO:0000256" key="3">
    <source>
        <dbReference type="ARBA" id="ARBA00023082"/>
    </source>
</evidence>
<feature type="domain" description="Response regulatory" evidence="8">
    <location>
        <begin position="30"/>
        <end position="145"/>
    </location>
</feature>
<reference evidence="9" key="2">
    <citation type="submission" date="2020-09" db="EMBL/GenBank/DDBJ databases">
        <authorList>
            <person name="Sun Q."/>
            <person name="Zhou Y."/>
        </authorList>
    </citation>
    <scope>NUCLEOTIDE SEQUENCE</scope>
    <source>
        <strain evidence="9">CGMCC 1.8984</strain>
    </source>
</reference>
<dbReference type="InterPro" id="IPR039420">
    <property type="entry name" value="WalR-like"/>
</dbReference>
<feature type="compositionally biased region" description="Pro residues" evidence="7">
    <location>
        <begin position="9"/>
        <end position="23"/>
    </location>
</feature>
<feature type="region of interest" description="Disordered" evidence="7">
    <location>
        <begin position="148"/>
        <end position="176"/>
    </location>
</feature>
<dbReference type="Pfam" id="PF08281">
    <property type="entry name" value="Sigma70_r4_2"/>
    <property type="match status" value="1"/>
</dbReference>
<evidence type="ECO:0000313" key="10">
    <source>
        <dbReference type="Proteomes" id="UP000636956"/>
    </source>
</evidence>
<dbReference type="Gene3D" id="3.40.50.2300">
    <property type="match status" value="1"/>
</dbReference>
<dbReference type="InterPro" id="IPR036388">
    <property type="entry name" value="WH-like_DNA-bd_sf"/>
</dbReference>
<accession>A0A917PT03</accession>
<evidence type="ECO:0000256" key="6">
    <source>
        <dbReference type="PROSITE-ProRule" id="PRU00169"/>
    </source>
</evidence>
<comment type="caution">
    <text evidence="9">The sequence shown here is derived from an EMBL/GenBank/DDBJ whole genome shotgun (WGS) entry which is preliminary data.</text>
</comment>
<comment type="similarity">
    <text evidence="1">Belongs to the sigma-70 factor family. ECF subfamily.</text>
</comment>